<dbReference type="PANTHER" id="PTHR33744">
    <property type="entry name" value="CARBOHYDRATE DIACID REGULATOR"/>
    <property type="match status" value="1"/>
</dbReference>
<dbReference type="InterPro" id="IPR042070">
    <property type="entry name" value="PucR_C-HTH_sf"/>
</dbReference>
<comment type="caution">
    <text evidence="3">The sequence shown here is derived from an EMBL/GenBank/DDBJ whole genome shotgun (WGS) entry which is preliminary data.</text>
</comment>
<evidence type="ECO:0000313" key="4">
    <source>
        <dbReference type="Proteomes" id="UP000540412"/>
    </source>
</evidence>
<dbReference type="InterPro" id="IPR051448">
    <property type="entry name" value="CdaR-like_regulators"/>
</dbReference>
<dbReference type="EMBL" id="JACHIT010000002">
    <property type="protein sequence ID" value="MBB5917390.1"/>
    <property type="molecule type" value="Genomic_DNA"/>
</dbReference>
<evidence type="ECO:0008006" key="5">
    <source>
        <dbReference type="Google" id="ProtNLM"/>
    </source>
</evidence>
<name>A0A7W9PJR0_9NOCA</name>
<gene>
    <name evidence="3" type="ORF">BJY24_006302</name>
</gene>
<organism evidence="3 4">
    <name type="scientific">Nocardia transvalensis</name>
    <dbReference type="NCBI Taxonomy" id="37333"/>
    <lineage>
        <taxon>Bacteria</taxon>
        <taxon>Bacillati</taxon>
        <taxon>Actinomycetota</taxon>
        <taxon>Actinomycetes</taxon>
        <taxon>Mycobacteriales</taxon>
        <taxon>Nocardiaceae</taxon>
        <taxon>Nocardia</taxon>
    </lineage>
</organism>
<evidence type="ECO:0000259" key="2">
    <source>
        <dbReference type="Pfam" id="PF14361"/>
    </source>
</evidence>
<dbReference type="Gene3D" id="1.10.10.2840">
    <property type="entry name" value="PucR C-terminal helix-turn-helix domain"/>
    <property type="match status" value="1"/>
</dbReference>
<dbReference type="AlphaFoldDB" id="A0A7W9PJR0"/>
<feature type="domain" description="PucR C-terminal helix-turn-helix" evidence="1">
    <location>
        <begin position="342"/>
        <end position="398"/>
    </location>
</feature>
<feature type="domain" description="RsbT co-antagonist protein RsbRD N-terminal" evidence="2">
    <location>
        <begin position="29"/>
        <end position="162"/>
    </location>
</feature>
<dbReference type="InterPro" id="IPR025736">
    <property type="entry name" value="PucR_C-HTH_dom"/>
</dbReference>
<dbReference type="PANTHER" id="PTHR33744:SF1">
    <property type="entry name" value="DNA-BINDING TRANSCRIPTIONAL ACTIVATOR ADER"/>
    <property type="match status" value="1"/>
</dbReference>
<proteinExistence type="predicted"/>
<evidence type="ECO:0000259" key="1">
    <source>
        <dbReference type="Pfam" id="PF13556"/>
    </source>
</evidence>
<dbReference type="Proteomes" id="UP000540412">
    <property type="component" value="Unassembled WGS sequence"/>
</dbReference>
<dbReference type="Pfam" id="PF13556">
    <property type="entry name" value="HTH_30"/>
    <property type="match status" value="1"/>
</dbReference>
<evidence type="ECO:0000313" key="3">
    <source>
        <dbReference type="EMBL" id="MBB5917390.1"/>
    </source>
</evidence>
<keyword evidence="4" id="KW-1185">Reference proteome</keyword>
<dbReference type="InterPro" id="IPR025751">
    <property type="entry name" value="RsbRD_N_dom"/>
</dbReference>
<protein>
    <recommendedName>
        <fullName evidence="5">PucR-like helix-turn-helix protein</fullName>
    </recommendedName>
</protein>
<dbReference type="RefSeq" id="WP_040749915.1">
    <property type="nucleotide sequence ID" value="NZ_JACHIT010000002.1"/>
</dbReference>
<dbReference type="Pfam" id="PF14361">
    <property type="entry name" value="RsbRD_N"/>
    <property type="match status" value="1"/>
</dbReference>
<sequence length="406" mass="44686">MSGKSPNPIDRTVTGRVFTSPLRDVWSVSRTMVSRFAEEVATCRTLPAEALRGDVSVVTRLCLQLALSMYDDDTVPETLPRLEEVAAQWAREGIPLDIIEQAVHEGFRIGADLVHARATPAEFESVRDHARRQLDVLELITVTLTRAYIRELRSVVSEHHTAVHTLTSALLSGHADAAMARHGGIGVADRYHVVAVAISPHPEQRAPGVDADVVARRTLRRAQSHLATECGGTALSLLSVTGGTMLIPEQSMTDGELDRLIESMSAAAQVPIVAAVLTAATDDIPHIARQVHELLDTAQNLGCRSGLYRTADVALEYQITRPGPGREQLRAVLDPLDDHPELLRTLRCHLDNNLDRQRTARMLHIHTNTVDYRLKRIAHLTGYDPTRADDLWCLISALVVRGYART</sequence>
<reference evidence="3 4" key="1">
    <citation type="submission" date="2020-08" db="EMBL/GenBank/DDBJ databases">
        <title>Sequencing the genomes of 1000 actinobacteria strains.</title>
        <authorList>
            <person name="Klenk H.-P."/>
        </authorList>
    </citation>
    <scope>NUCLEOTIDE SEQUENCE [LARGE SCALE GENOMIC DNA]</scope>
    <source>
        <strain evidence="3 4">DSM 43582</strain>
    </source>
</reference>
<accession>A0A7W9PJR0</accession>